<dbReference type="SUPFAM" id="SSF52540">
    <property type="entry name" value="P-loop containing nucleoside triphosphate hydrolases"/>
    <property type="match status" value="1"/>
</dbReference>
<comment type="caution">
    <text evidence="1">The sequence shown here is derived from an EMBL/GenBank/DDBJ whole genome shotgun (WGS) entry which is preliminary data.</text>
</comment>
<evidence type="ECO:0000313" key="2">
    <source>
        <dbReference type="Proteomes" id="UP001163798"/>
    </source>
</evidence>
<sequence>MGQAHYGLDDVAHGTHIAPDAVAHIQQVSLCWQAFMGLVHPVLHSKLPAPNMNSNGTNMLIKVHFWSFQAEMVSQFEGFELRTQHFLMHIFKLLGMQLVEHLHIEGQVPTYQNPHCPCVYPNVKKALWAVLINSVRSNMHIISVLETGGGKSMVFLYAPKLIPGKPFIVVSPVRSVRIEWTFGTAIVTN</sequence>
<dbReference type="Proteomes" id="UP001163798">
    <property type="component" value="Unassembled WGS sequence"/>
</dbReference>
<protein>
    <submittedName>
        <fullName evidence="1">Uncharacterized protein</fullName>
    </submittedName>
</protein>
<name>A0AA38NH87_9AGAR</name>
<dbReference type="EMBL" id="MU794031">
    <property type="protein sequence ID" value="KAJ3779957.1"/>
    <property type="molecule type" value="Genomic_DNA"/>
</dbReference>
<evidence type="ECO:0000313" key="1">
    <source>
        <dbReference type="EMBL" id="KAJ3779957.1"/>
    </source>
</evidence>
<accession>A0AA38NH87</accession>
<organism evidence="1 2">
    <name type="scientific">Lentinula aff. detonsa</name>
    <dbReference type="NCBI Taxonomy" id="2804958"/>
    <lineage>
        <taxon>Eukaryota</taxon>
        <taxon>Fungi</taxon>
        <taxon>Dikarya</taxon>
        <taxon>Basidiomycota</taxon>
        <taxon>Agaricomycotina</taxon>
        <taxon>Agaricomycetes</taxon>
        <taxon>Agaricomycetidae</taxon>
        <taxon>Agaricales</taxon>
        <taxon>Marasmiineae</taxon>
        <taxon>Omphalotaceae</taxon>
        <taxon>Lentinula</taxon>
    </lineage>
</organism>
<dbReference type="Gene3D" id="3.40.50.300">
    <property type="entry name" value="P-loop containing nucleotide triphosphate hydrolases"/>
    <property type="match status" value="1"/>
</dbReference>
<reference evidence="1" key="1">
    <citation type="submission" date="2022-08" db="EMBL/GenBank/DDBJ databases">
        <authorList>
            <consortium name="DOE Joint Genome Institute"/>
            <person name="Min B."/>
            <person name="Riley R."/>
            <person name="Sierra-Patev S."/>
            <person name="Naranjo-Ortiz M."/>
            <person name="Looney B."/>
            <person name="Konkel Z."/>
            <person name="Slot J.C."/>
            <person name="Sakamoto Y."/>
            <person name="Steenwyk J.L."/>
            <person name="Rokas A."/>
            <person name="Carro J."/>
            <person name="Camarero S."/>
            <person name="Ferreira P."/>
            <person name="Molpeceres G."/>
            <person name="Ruiz-Duenas F.J."/>
            <person name="Serrano A."/>
            <person name="Henrissat B."/>
            <person name="Drula E."/>
            <person name="Hughes K.W."/>
            <person name="Mata J.L."/>
            <person name="Ishikawa N.K."/>
            <person name="Vargas-Isla R."/>
            <person name="Ushijima S."/>
            <person name="Smith C.A."/>
            <person name="Ahrendt S."/>
            <person name="Andreopoulos W."/>
            <person name="He G."/>
            <person name="Labutti K."/>
            <person name="Lipzen A."/>
            <person name="Ng V."/>
            <person name="Sandor L."/>
            <person name="Barry K."/>
            <person name="Martinez A.T."/>
            <person name="Xiao Y."/>
            <person name="Gibbons J.G."/>
            <person name="Terashima K."/>
            <person name="Hibbett D.S."/>
            <person name="Grigoriev I.V."/>
        </authorList>
    </citation>
    <scope>NUCLEOTIDE SEQUENCE</scope>
    <source>
        <strain evidence="1">TFB10291</strain>
    </source>
</reference>
<proteinExistence type="predicted"/>
<gene>
    <name evidence="1" type="ORF">GGU10DRAFT_381447</name>
</gene>
<keyword evidence="2" id="KW-1185">Reference proteome</keyword>
<dbReference type="InterPro" id="IPR027417">
    <property type="entry name" value="P-loop_NTPase"/>
</dbReference>
<dbReference type="AlphaFoldDB" id="A0AA38NH87"/>